<gene>
    <name evidence="1" type="ORF">J6595_11430</name>
</gene>
<proteinExistence type="predicted"/>
<keyword evidence="1" id="KW-0808">Transferase</keyword>
<keyword evidence="2" id="KW-1185">Reference proteome</keyword>
<evidence type="ECO:0000313" key="1">
    <source>
        <dbReference type="EMBL" id="MBP0616195.1"/>
    </source>
</evidence>
<evidence type="ECO:0000313" key="2">
    <source>
        <dbReference type="Proteomes" id="UP000678276"/>
    </source>
</evidence>
<keyword evidence="1" id="KW-0418">Kinase</keyword>
<organism evidence="1 2">
    <name type="scientific">Jiella mangrovi</name>
    <dbReference type="NCBI Taxonomy" id="2821407"/>
    <lineage>
        <taxon>Bacteria</taxon>
        <taxon>Pseudomonadati</taxon>
        <taxon>Pseudomonadota</taxon>
        <taxon>Alphaproteobacteria</taxon>
        <taxon>Hyphomicrobiales</taxon>
        <taxon>Aurantimonadaceae</taxon>
        <taxon>Jiella</taxon>
    </lineage>
</organism>
<protein>
    <submittedName>
        <fullName evidence="1">Nucleoside/nucleotide kinase family protein</fullName>
    </submittedName>
</protein>
<dbReference type="EMBL" id="JAGJCF010000006">
    <property type="protein sequence ID" value="MBP0616195.1"/>
    <property type="molecule type" value="Genomic_DNA"/>
</dbReference>
<dbReference type="PANTHER" id="PTHR10285">
    <property type="entry name" value="URIDINE KINASE"/>
    <property type="match status" value="1"/>
</dbReference>
<accession>A0ABS4BHH5</accession>
<dbReference type="Gene3D" id="3.40.50.300">
    <property type="entry name" value="P-loop containing nucleotide triphosphate hydrolases"/>
    <property type="match status" value="1"/>
</dbReference>
<dbReference type="Proteomes" id="UP000678276">
    <property type="component" value="Unassembled WGS sequence"/>
</dbReference>
<reference evidence="1 2" key="1">
    <citation type="submission" date="2021-04" db="EMBL/GenBank/DDBJ databases">
        <title>Whole genome sequence of Jiella sp. KSK16Y-1.</title>
        <authorList>
            <person name="Tuo L."/>
        </authorList>
    </citation>
    <scope>NUCLEOTIDE SEQUENCE [LARGE SCALE GENOMIC DNA]</scope>
    <source>
        <strain evidence="1 2">KSK16Y-1</strain>
    </source>
</reference>
<dbReference type="GO" id="GO:0016301">
    <property type="term" value="F:kinase activity"/>
    <property type="evidence" value="ECO:0007669"/>
    <property type="project" value="UniProtKB-KW"/>
</dbReference>
<name>A0ABS4BHH5_9HYPH</name>
<sequence length="205" mass="22377">MTRTELAARLAETSCERRQIIAVAGSPGSGKSTLSDWLVEELGRSKPGVAAVLAMDGFHFDDIVLNARGHRPRKGAPHTFDTGGLLSALQRLVERPESEVAVPVFDRSIEIARAGARIIGPDVRTIIVEGNYLLLDDPVWAPLRQFFDATAFVEVPEAVLRERLTARWLGYGLSGEALETKLEGNDFPNMRTVLAKSVAPDFVVI</sequence>
<dbReference type="InterPro" id="IPR027417">
    <property type="entry name" value="P-loop_NTPase"/>
</dbReference>
<dbReference type="SUPFAM" id="SSF52540">
    <property type="entry name" value="P-loop containing nucleoside triphosphate hydrolases"/>
    <property type="match status" value="1"/>
</dbReference>
<comment type="caution">
    <text evidence="1">The sequence shown here is derived from an EMBL/GenBank/DDBJ whole genome shotgun (WGS) entry which is preliminary data.</text>
</comment>